<evidence type="ECO:0000313" key="2">
    <source>
        <dbReference type="Proteomes" id="UP001314903"/>
    </source>
</evidence>
<protein>
    <submittedName>
        <fullName evidence="1">Uncharacterized protein</fullName>
    </submittedName>
</protein>
<accession>A0ABS4KH82</accession>
<reference evidence="1 2" key="1">
    <citation type="submission" date="2021-03" db="EMBL/GenBank/DDBJ databases">
        <title>Genomic Encyclopedia of Type Strains, Phase IV (KMG-IV): sequencing the most valuable type-strain genomes for metagenomic binning, comparative biology and taxonomic classification.</title>
        <authorList>
            <person name="Goeker M."/>
        </authorList>
    </citation>
    <scope>NUCLEOTIDE SEQUENCE [LARGE SCALE GENOMIC DNA]</scope>
    <source>
        <strain evidence="1 2">DSM 27512</strain>
    </source>
</reference>
<dbReference type="EMBL" id="JAGGLI010000008">
    <property type="protein sequence ID" value="MBP2027147.1"/>
    <property type="molecule type" value="Genomic_DNA"/>
</dbReference>
<proteinExistence type="predicted"/>
<sequence length="87" mass="10058">MRSLSKLDITYIIMERNTILKLRAVVLFLKEKYKMINEARVIKSLSIYTTILKKARLSSNSITVAEKTKDHMRIINIKQTATTSIKS</sequence>
<keyword evidence="2" id="KW-1185">Reference proteome</keyword>
<gene>
    <name evidence="1" type="ORF">J2Z35_000941</name>
</gene>
<name>A0ABS4KH82_9FIRM</name>
<comment type="caution">
    <text evidence="1">The sequence shown here is derived from an EMBL/GenBank/DDBJ whole genome shotgun (WGS) entry which is preliminary data.</text>
</comment>
<organism evidence="1 2">
    <name type="scientific">Acetoanaerobium pronyense</name>
    <dbReference type="NCBI Taxonomy" id="1482736"/>
    <lineage>
        <taxon>Bacteria</taxon>
        <taxon>Bacillati</taxon>
        <taxon>Bacillota</taxon>
        <taxon>Clostridia</taxon>
        <taxon>Peptostreptococcales</taxon>
        <taxon>Filifactoraceae</taxon>
        <taxon>Acetoanaerobium</taxon>
    </lineage>
</organism>
<dbReference type="Proteomes" id="UP001314903">
    <property type="component" value="Unassembled WGS sequence"/>
</dbReference>
<evidence type="ECO:0000313" key="1">
    <source>
        <dbReference type="EMBL" id="MBP2027147.1"/>
    </source>
</evidence>